<feature type="region of interest" description="Disordered" evidence="1">
    <location>
        <begin position="73"/>
        <end position="101"/>
    </location>
</feature>
<dbReference type="GO" id="GO:0005634">
    <property type="term" value="C:nucleus"/>
    <property type="evidence" value="ECO:0007669"/>
    <property type="project" value="UniProtKB-ARBA"/>
</dbReference>
<accession>A0AAD7YM31</accession>
<keyword evidence="4" id="KW-1185">Reference proteome</keyword>
<organism evidence="3 4">
    <name type="scientific">Mythimna separata</name>
    <name type="common">Oriental armyworm</name>
    <name type="synonym">Pseudaletia separata</name>
    <dbReference type="NCBI Taxonomy" id="271217"/>
    <lineage>
        <taxon>Eukaryota</taxon>
        <taxon>Metazoa</taxon>
        <taxon>Ecdysozoa</taxon>
        <taxon>Arthropoda</taxon>
        <taxon>Hexapoda</taxon>
        <taxon>Insecta</taxon>
        <taxon>Pterygota</taxon>
        <taxon>Neoptera</taxon>
        <taxon>Endopterygota</taxon>
        <taxon>Lepidoptera</taxon>
        <taxon>Glossata</taxon>
        <taxon>Ditrysia</taxon>
        <taxon>Noctuoidea</taxon>
        <taxon>Noctuidae</taxon>
        <taxon>Noctuinae</taxon>
        <taxon>Hadenini</taxon>
        <taxon>Mythimna</taxon>
    </lineage>
</organism>
<dbReference type="Pfam" id="PF07716">
    <property type="entry name" value="bZIP_2"/>
    <property type="match status" value="1"/>
</dbReference>
<feature type="region of interest" description="Disordered" evidence="1">
    <location>
        <begin position="145"/>
        <end position="164"/>
    </location>
</feature>
<name>A0AAD7YM31_MYTSE</name>
<dbReference type="PROSITE" id="PS00036">
    <property type="entry name" value="BZIP_BASIC"/>
    <property type="match status" value="1"/>
</dbReference>
<dbReference type="GO" id="GO:0003700">
    <property type="term" value="F:DNA-binding transcription factor activity"/>
    <property type="evidence" value="ECO:0007669"/>
    <property type="project" value="InterPro"/>
</dbReference>
<dbReference type="SUPFAM" id="SSF57959">
    <property type="entry name" value="Leucine zipper domain"/>
    <property type="match status" value="1"/>
</dbReference>
<evidence type="ECO:0000313" key="4">
    <source>
        <dbReference type="Proteomes" id="UP001231518"/>
    </source>
</evidence>
<dbReference type="InterPro" id="IPR046347">
    <property type="entry name" value="bZIP_sf"/>
</dbReference>
<comment type="caution">
    <text evidence="3">The sequence shown here is derived from an EMBL/GenBank/DDBJ whole genome shotgun (WGS) entry which is preliminary data.</text>
</comment>
<dbReference type="InterPro" id="IPR004827">
    <property type="entry name" value="bZIP"/>
</dbReference>
<dbReference type="Gene3D" id="1.20.5.170">
    <property type="match status" value="1"/>
</dbReference>
<proteinExistence type="predicted"/>
<protein>
    <recommendedName>
        <fullName evidence="2">BZIP domain-containing protein</fullName>
    </recommendedName>
</protein>
<evidence type="ECO:0000259" key="2">
    <source>
        <dbReference type="PROSITE" id="PS00036"/>
    </source>
</evidence>
<evidence type="ECO:0000256" key="1">
    <source>
        <dbReference type="SAM" id="MobiDB-lite"/>
    </source>
</evidence>
<dbReference type="Proteomes" id="UP001231518">
    <property type="component" value="Chromosome 3"/>
</dbReference>
<feature type="domain" description="BZIP" evidence="2">
    <location>
        <begin position="151"/>
        <end position="164"/>
    </location>
</feature>
<evidence type="ECO:0000313" key="3">
    <source>
        <dbReference type="EMBL" id="KAJ8719944.1"/>
    </source>
</evidence>
<dbReference type="EMBL" id="JARGEI010000014">
    <property type="protein sequence ID" value="KAJ8719944.1"/>
    <property type="molecule type" value="Genomic_DNA"/>
</dbReference>
<dbReference type="AlphaFoldDB" id="A0AAD7YM31"/>
<sequence length="202" mass="21561">MSLWTPYLEDVPLDLTKSAVDAQSAASYVPQPPPVPLPPHYLPVPYGGYYGAPKASPGGSSLGCGSASRSVLLSPPASLSPPGAPASRPSDTTDAAGALSDDPDFLEYERSALQVMAARNGGSLMGDNPRMRRSVHTSSAAAADAAYRSQRERNNRAAKQSRDRRKLREIHLSLKAAYLQRKVAALQAALRRNECARCSRLC</sequence>
<reference evidence="3" key="1">
    <citation type="submission" date="2023-03" db="EMBL/GenBank/DDBJ databases">
        <title>Chromosome-level genomes of two armyworms, Mythimna separata and Mythimna loreyi, provide insights into the biosynthesis and reception of sex pheromones.</title>
        <authorList>
            <person name="Zhao H."/>
        </authorList>
    </citation>
    <scope>NUCLEOTIDE SEQUENCE</scope>
    <source>
        <strain evidence="3">BeijingLab</strain>
        <tissue evidence="3">Pupa</tissue>
    </source>
</reference>
<gene>
    <name evidence="3" type="ORF">PYW07_011987</name>
</gene>